<dbReference type="Gene3D" id="2.60.40.1080">
    <property type="match status" value="1"/>
</dbReference>
<evidence type="ECO:0000313" key="8">
    <source>
        <dbReference type="Proteomes" id="UP000481087"/>
    </source>
</evidence>
<dbReference type="InterPro" id="IPR008964">
    <property type="entry name" value="Invasin/intimin_cell_adhesion"/>
</dbReference>
<dbReference type="GO" id="GO:0005975">
    <property type="term" value="P:carbohydrate metabolic process"/>
    <property type="evidence" value="ECO:0007669"/>
    <property type="project" value="InterPro"/>
</dbReference>
<dbReference type="InterPro" id="IPR011071">
    <property type="entry name" value="Lyase_8-like_C"/>
</dbReference>
<dbReference type="InterPro" id="IPR008979">
    <property type="entry name" value="Galactose-bd-like_sf"/>
</dbReference>
<gene>
    <name evidence="7" type="ORF">GQF01_08170</name>
</gene>
<feature type="domain" description="BIG2" evidence="6">
    <location>
        <begin position="207"/>
        <end position="284"/>
    </location>
</feature>
<reference evidence="7 8" key="1">
    <citation type="submission" date="2019-12" db="EMBL/GenBank/DDBJ databases">
        <title>Paenibacillus sp. nov. sp. isolated from soil.</title>
        <authorList>
            <person name="Kim J."/>
            <person name="Jeong S.E."/>
            <person name="Jung H.S."/>
            <person name="Jeon C.O."/>
        </authorList>
    </citation>
    <scope>NUCLEOTIDE SEQUENCE [LARGE SCALE GENOMIC DNA]</scope>
    <source>
        <strain evidence="7 8">5J-6</strain>
    </source>
</reference>
<feature type="active site" evidence="4">
    <location>
        <position position="523"/>
    </location>
</feature>
<dbReference type="InterPro" id="IPR014718">
    <property type="entry name" value="GH-type_carb-bd"/>
</dbReference>
<feature type="chain" id="PRO_5026717069" evidence="5">
    <location>
        <begin position="28"/>
        <end position="1303"/>
    </location>
</feature>
<sequence>MGKMKKVLSVSMVSSLLVSVVPFYESAYPSVEAAAANLINNGGFEQTTTTLDASWNGITSPAPVGWGLWIPTGSGKAPNQTANVSLDSTTFHEGSKSILFDAFATSRVSVNQSVVTVTPGKSYRLKVWVKTDNVTGTGAYFRTQYYNTSKVGDGPASAKLLGTKDWTMQQVFMTIPANVTKLVIEPFLETGKGKVWFDDMSLEEYNGVTGITLDQSAFSMAQGASVALAPTFVPANAADKTVIWSSTNPSVAAVDNNGKVTGVGLGAATITVSTPDGTIKAQCLVNIESAELYQAYAQMRAKWFNKLTGGINYDPADADISTNLAKIVDNVTNANATGFWDTLVKSADRTLVWNDLASTTDSAQVTTSYARLRTMALAYTLKGSSLYHNEALKADILNTLDWLNANRYNESKTEYGNWWDWEIGAPQIMNDILVLMYEYLTPSQITKHMKAIDRFVPDPKKRTLNNVVETGANLLDKALVVTMRGIIGNNSAKITQGRDPIGPEFVYANHGDGVYIDGSLVQHTNIAYTAGYGAVWLSRAADMTYVLNGSPWPVTDPNVNNVYQWVTDTFEPVIYKGLYMDMVNGRGISRQASGSARSTITTLLRLAEGAPADVALSIKRMAKEWIMTDTTYANYVDGLPIYELALIKELMSDSSIWPRGELKRNQVFAGMDRVVHLRDGYGFGLSLFSNRISAFEKGNNENLKGWYTGIGMTFLYDQDLNQYRNDFWPTVDSFRLPGTTTDQSGKGVTPGEWTSYMNAKNWVGGSTIDGLYGAAGMDFSMDKVTGSTLQGKKSWFMFDDEIVALGAGISKSSAASAPVETIIDNRKLNDAGDNALIVNGSVQSNQLGWSGILNDVKWAHLAGNVANSDIGYYFPDSASIYGLREARTGSWQEINSGQSNTPITRNYASLAFEHGQNPTNASYAYVMLPHKDAAATEAYSQSPNVEILSNTADVHAVKEKQLGIAAANFWNPGSVGGITAYNPASVMVKETETELSIAVSDPTQAQSVISLELNKRGLLFVSGDSTITVQQASPVLKLDIHVESSFGKTHVITFKKDGAAPITTDDAKSGWQRTAQTVTLTASDADSGVQKTMYSLDNGAFTEGNTVTVSEDGVHQIRYYSIDQAGNQESAKTVELKIDTKAPVITSTVTMDVYWTDSGSLNFNMSDEGSGVVAKSVKLDGASVSEPYAYKPFALRIGEHQVNVAATDAAGNEAAANYVLKVHMDVMHLDEAVRYAYQQGWITNQGIYNGLLMLVEALQKHKDDKGVKIALNAIEQFVRAQSGKKIDSNFATFLLNAISFLKA</sequence>
<comment type="similarity">
    <text evidence="1">Belongs to the polysaccharide lyase 8 family.</text>
</comment>
<dbReference type="PANTHER" id="PTHR38481">
    <property type="entry name" value="HYALURONATE LYASE"/>
    <property type="match status" value="1"/>
</dbReference>
<evidence type="ECO:0000256" key="2">
    <source>
        <dbReference type="ARBA" id="ARBA00022729"/>
    </source>
</evidence>
<dbReference type="Gene3D" id="2.70.98.10">
    <property type="match status" value="1"/>
</dbReference>
<evidence type="ECO:0000259" key="6">
    <source>
        <dbReference type="SMART" id="SM00635"/>
    </source>
</evidence>
<evidence type="ECO:0000256" key="1">
    <source>
        <dbReference type="ARBA" id="ARBA00006699"/>
    </source>
</evidence>
<dbReference type="InterPro" id="IPR012970">
    <property type="entry name" value="Lyase_8_alpha_N"/>
</dbReference>
<dbReference type="InterPro" id="IPR054563">
    <property type="entry name" value="HylB-like_N"/>
</dbReference>
<proteinExistence type="inferred from homology"/>
<dbReference type="GO" id="GO:0016837">
    <property type="term" value="F:carbon-oxygen lyase activity, acting on polysaccharides"/>
    <property type="evidence" value="ECO:0007669"/>
    <property type="project" value="UniProtKB-ARBA"/>
</dbReference>
<evidence type="ECO:0000256" key="5">
    <source>
        <dbReference type="SAM" id="SignalP"/>
    </source>
</evidence>
<dbReference type="Gene3D" id="3.30.1920.20">
    <property type="match status" value="1"/>
</dbReference>
<keyword evidence="3 7" id="KW-0456">Lyase</keyword>
<dbReference type="GO" id="GO:0005576">
    <property type="term" value="C:extracellular region"/>
    <property type="evidence" value="ECO:0007669"/>
    <property type="project" value="InterPro"/>
</dbReference>
<evidence type="ECO:0000313" key="7">
    <source>
        <dbReference type="EMBL" id="MZQ82113.1"/>
    </source>
</evidence>
<dbReference type="CDD" id="cd01083">
    <property type="entry name" value="GAG_Lyase"/>
    <property type="match status" value="1"/>
</dbReference>
<name>A0A6L8UV63_9BACL</name>
<feature type="signal peptide" evidence="5">
    <location>
        <begin position="1"/>
        <end position="27"/>
    </location>
</feature>
<dbReference type="SUPFAM" id="SSF49863">
    <property type="entry name" value="Hyaluronate lyase-like, C-terminal domain"/>
    <property type="match status" value="1"/>
</dbReference>
<dbReference type="Pfam" id="PF02278">
    <property type="entry name" value="Lyase_8"/>
    <property type="match status" value="1"/>
</dbReference>
<evidence type="ECO:0000256" key="4">
    <source>
        <dbReference type="PIRSR" id="PIRSR638970-1"/>
    </source>
</evidence>
<dbReference type="Gene3D" id="2.60.220.10">
    <property type="entry name" value="Polysaccharide lyase family 8-like, C-terminal"/>
    <property type="match status" value="1"/>
</dbReference>
<dbReference type="PANTHER" id="PTHR38481:SF1">
    <property type="entry name" value="HYALURONATE LYASE"/>
    <property type="match status" value="1"/>
</dbReference>
<dbReference type="SUPFAM" id="SSF49373">
    <property type="entry name" value="Invasin/intimin cell-adhesion fragments"/>
    <property type="match status" value="1"/>
</dbReference>
<accession>A0A6L8UV63</accession>
<dbReference type="InterPro" id="IPR011013">
    <property type="entry name" value="Gal_mutarotase_sf_dom"/>
</dbReference>
<dbReference type="Pfam" id="PF22637">
    <property type="entry name" value="CBM_4_9_1"/>
    <property type="match status" value="1"/>
</dbReference>
<dbReference type="GO" id="GO:0030246">
    <property type="term" value="F:carbohydrate binding"/>
    <property type="evidence" value="ECO:0007669"/>
    <property type="project" value="InterPro"/>
</dbReference>
<dbReference type="EMBL" id="WTUZ01000010">
    <property type="protein sequence ID" value="MZQ82113.1"/>
    <property type="molecule type" value="Genomic_DNA"/>
</dbReference>
<dbReference type="InterPro" id="IPR003159">
    <property type="entry name" value="Lyase_8_central_dom"/>
</dbReference>
<dbReference type="Proteomes" id="UP000481087">
    <property type="component" value="Unassembled WGS sequence"/>
</dbReference>
<feature type="active site" evidence="4">
    <location>
        <position position="532"/>
    </location>
</feature>
<dbReference type="InterPro" id="IPR003343">
    <property type="entry name" value="Big_2"/>
</dbReference>
<dbReference type="SUPFAM" id="SSF74650">
    <property type="entry name" value="Galactose mutarotase-like"/>
    <property type="match status" value="1"/>
</dbReference>
<evidence type="ECO:0000256" key="3">
    <source>
        <dbReference type="ARBA" id="ARBA00023239"/>
    </source>
</evidence>
<dbReference type="InterPro" id="IPR038970">
    <property type="entry name" value="Lyase_8"/>
</dbReference>
<feature type="active site" evidence="4">
    <location>
        <position position="586"/>
    </location>
</feature>
<keyword evidence="2 5" id="KW-0732">Signal</keyword>
<dbReference type="InterPro" id="IPR058094">
    <property type="entry name" value="Ig-like_OmpL47-like"/>
</dbReference>
<dbReference type="InterPro" id="IPR004103">
    <property type="entry name" value="Lyase_8_C"/>
</dbReference>
<dbReference type="NCBIfam" id="NF047446">
    <property type="entry name" value="barrel_OmpL47"/>
    <property type="match status" value="1"/>
</dbReference>
<dbReference type="InterPro" id="IPR008929">
    <property type="entry name" value="Chondroitin_lyas"/>
</dbReference>
<protein>
    <submittedName>
        <fullName evidence="7">Hyaluronate lyase</fullName>
    </submittedName>
</protein>
<dbReference type="Gene3D" id="2.60.120.260">
    <property type="entry name" value="Galactose-binding domain-like"/>
    <property type="match status" value="1"/>
</dbReference>
<dbReference type="SMART" id="SM00635">
    <property type="entry name" value="BID_2"/>
    <property type="match status" value="1"/>
</dbReference>
<comment type="caution">
    <text evidence="7">The sequence shown here is derived from an EMBL/GenBank/DDBJ whole genome shotgun (WGS) entry which is preliminary data.</text>
</comment>
<dbReference type="SUPFAM" id="SSF49785">
    <property type="entry name" value="Galactose-binding domain-like"/>
    <property type="match status" value="1"/>
</dbReference>
<dbReference type="Pfam" id="PF08124">
    <property type="entry name" value="Lyase_8_N"/>
    <property type="match status" value="1"/>
</dbReference>
<dbReference type="Pfam" id="PF02368">
    <property type="entry name" value="Big_2"/>
    <property type="match status" value="1"/>
</dbReference>
<dbReference type="Gene3D" id="1.50.10.100">
    <property type="entry name" value="Chondroitin AC/alginate lyase"/>
    <property type="match status" value="1"/>
</dbReference>
<organism evidence="7 8">
    <name type="scientific">Paenibacillus silvestris</name>
    <dbReference type="NCBI Taxonomy" id="2606219"/>
    <lineage>
        <taxon>Bacteria</taxon>
        <taxon>Bacillati</taxon>
        <taxon>Bacillota</taxon>
        <taxon>Bacilli</taxon>
        <taxon>Bacillales</taxon>
        <taxon>Paenibacillaceae</taxon>
        <taxon>Paenibacillus</taxon>
    </lineage>
</organism>
<keyword evidence="8" id="KW-1185">Reference proteome</keyword>
<dbReference type="SUPFAM" id="SSF48230">
    <property type="entry name" value="Chondroitin AC/alginate lyase"/>
    <property type="match status" value="1"/>
</dbReference>
<dbReference type="Pfam" id="PF02884">
    <property type="entry name" value="Lyase_8_C"/>
    <property type="match status" value="1"/>
</dbReference>